<name>A0ABV9WTJ4_9ACTN</name>
<evidence type="ECO:0000313" key="1">
    <source>
        <dbReference type="EMBL" id="MFC5016322.1"/>
    </source>
</evidence>
<evidence type="ECO:0000313" key="2">
    <source>
        <dbReference type="Proteomes" id="UP001595855"/>
    </source>
</evidence>
<organism evidence="1 2">
    <name type="scientific">Streptomyces lienomycini</name>
    <dbReference type="NCBI Taxonomy" id="284035"/>
    <lineage>
        <taxon>Bacteria</taxon>
        <taxon>Bacillati</taxon>
        <taxon>Actinomycetota</taxon>
        <taxon>Actinomycetes</taxon>
        <taxon>Kitasatosporales</taxon>
        <taxon>Streptomycetaceae</taxon>
        <taxon>Streptomyces</taxon>
    </lineage>
</organism>
<accession>A0ABV9WTJ4</accession>
<dbReference type="Proteomes" id="UP001595855">
    <property type="component" value="Unassembled WGS sequence"/>
</dbReference>
<dbReference type="RefSeq" id="WP_328658727.1">
    <property type="nucleotide sequence ID" value="NZ_BAAATN010000004.1"/>
</dbReference>
<comment type="caution">
    <text evidence="1">The sequence shown here is derived from an EMBL/GenBank/DDBJ whole genome shotgun (WGS) entry which is preliminary data.</text>
</comment>
<reference evidence="2" key="1">
    <citation type="journal article" date="2019" name="Int. J. Syst. Evol. Microbiol.">
        <title>The Global Catalogue of Microorganisms (GCM) 10K type strain sequencing project: providing services to taxonomists for standard genome sequencing and annotation.</title>
        <authorList>
            <consortium name="The Broad Institute Genomics Platform"/>
            <consortium name="The Broad Institute Genome Sequencing Center for Infectious Disease"/>
            <person name="Wu L."/>
            <person name="Ma J."/>
        </authorList>
    </citation>
    <scope>NUCLEOTIDE SEQUENCE [LARGE SCALE GENOMIC DNA]</scope>
    <source>
        <strain evidence="2">CGMCC 4.1542</strain>
    </source>
</reference>
<keyword evidence="2" id="KW-1185">Reference proteome</keyword>
<protein>
    <submittedName>
        <fullName evidence="1">Uncharacterized protein</fullName>
    </submittedName>
</protein>
<dbReference type="EMBL" id="JBHSJO010000001">
    <property type="protein sequence ID" value="MFC5016322.1"/>
    <property type="molecule type" value="Genomic_DNA"/>
</dbReference>
<sequence length="50" mass="4980">MEALSGARADAAAAPIMWTMGPAPSAPLTTNAHTNVTIMTTVPSPTAVSV</sequence>
<proteinExistence type="predicted"/>
<gene>
    <name evidence="1" type="ORF">ACFPRC_15695</name>
</gene>